<protein>
    <recommendedName>
        <fullName evidence="3">CCHC-type domain-containing protein</fullName>
    </recommendedName>
</protein>
<dbReference type="GO" id="GO:0008270">
    <property type="term" value="F:zinc ion binding"/>
    <property type="evidence" value="ECO:0007669"/>
    <property type="project" value="UniProtKB-KW"/>
</dbReference>
<dbReference type="GO" id="GO:0003676">
    <property type="term" value="F:nucleic acid binding"/>
    <property type="evidence" value="ECO:0007669"/>
    <property type="project" value="InterPro"/>
</dbReference>
<evidence type="ECO:0000313" key="4">
    <source>
        <dbReference type="EMBL" id="TRY80710.1"/>
    </source>
</evidence>
<evidence type="ECO:0000256" key="2">
    <source>
        <dbReference type="SAM" id="MobiDB-lite"/>
    </source>
</evidence>
<gene>
    <name evidence="4" type="ORF">TCAL_14485</name>
</gene>
<comment type="caution">
    <text evidence="4">The sequence shown here is derived from an EMBL/GenBank/DDBJ whole genome shotgun (WGS) entry which is preliminary data.</text>
</comment>
<feature type="domain" description="CCHC-type" evidence="3">
    <location>
        <begin position="157"/>
        <end position="172"/>
    </location>
</feature>
<dbReference type="SUPFAM" id="SSF57756">
    <property type="entry name" value="Retrovirus zinc finger-like domains"/>
    <property type="match status" value="1"/>
</dbReference>
<dbReference type="Proteomes" id="UP000318571">
    <property type="component" value="Chromosome 12"/>
</dbReference>
<keyword evidence="1" id="KW-0863">Zinc-finger</keyword>
<proteinExistence type="predicted"/>
<dbReference type="EMBL" id="VCGU01000001">
    <property type="protein sequence ID" value="TRY80710.1"/>
    <property type="molecule type" value="Genomic_DNA"/>
</dbReference>
<evidence type="ECO:0000256" key="1">
    <source>
        <dbReference type="PROSITE-ProRule" id="PRU00047"/>
    </source>
</evidence>
<dbReference type="Gene3D" id="4.10.60.10">
    <property type="entry name" value="Zinc finger, CCHC-type"/>
    <property type="match status" value="1"/>
</dbReference>
<evidence type="ECO:0000313" key="5">
    <source>
        <dbReference type="Proteomes" id="UP000318571"/>
    </source>
</evidence>
<dbReference type="STRING" id="6832.A0A553PSR1"/>
<evidence type="ECO:0000259" key="3">
    <source>
        <dbReference type="PROSITE" id="PS50158"/>
    </source>
</evidence>
<name>A0A553PSR1_TIGCA</name>
<keyword evidence="1" id="KW-0862">Zinc</keyword>
<keyword evidence="5" id="KW-1185">Reference proteome</keyword>
<reference evidence="4 5" key="1">
    <citation type="journal article" date="2018" name="Nat. Ecol. Evol.">
        <title>Genomic signatures of mitonuclear coevolution across populations of Tigriopus californicus.</title>
        <authorList>
            <person name="Barreto F.S."/>
            <person name="Watson E.T."/>
            <person name="Lima T.G."/>
            <person name="Willett C.S."/>
            <person name="Edmands S."/>
            <person name="Li W."/>
            <person name="Burton R.S."/>
        </authorList>
    </citation>
    <scope>NUCLEOTIDE SEQUENCE [LARGE SCALE GENOMIC DNA]</scope>
    <source>
        <strain evidence="4 5">San Diego</strain>
    </source>
</reference>
<dbReference type="AlphaFoldDB" id="A0A553PSR1"/>
<dbReference type="InterPro" id="IPR001878">
    <property type="entry name" value="Znf_CCHC"/>
</dbReference>
<sequence>MPFEELSDPRDTINGLIRSRRAFKGTVTRHKSKATSILHLYKKDDDPTQLELILKKWEEALDKYAKSDEVVMTDPMADDKDSDELDLGDHETQFLLFQTKANKQSSYSKRKSGFPHAKPTSLPKISEVKKDRGTSSCFCCGGSRHPRRDCPAKEANCTSCGRNGHLSHLCRSISPKSSASIKIGTSRICSIGASTSLLPVKLDVENGSSCVVNAIPDTGAEISVMGLNMFLSSGLHIDLQRPIRNLITAVDGSVLRQTGSFMANVVVDGHVAGDVSIVVCENVKDFYLDLKTCKGLNIISKDFPRPMIPPSTTVNSLATSNSPVWSEREEWIKSLPEHSIYPELFKTIEEKLHLIYARVFDDSSQLHSMIGPIVSEDLLVEDI</sequence>
<keyword evidence="1" id="KW-0479">Metal-binding</keyword>
<organism evidence="4 5">
    <name type="scientific">Tigriopus californicus</name>
    <name type="common">Marine copepod</name>
    <dbReference type="NCBI Taxonomy" id="6832"/>
    <lineage>
        <taxon>Eukaryota</taxon>
        <taxon>Metazoa</taxon>
        <taxon>Ecdysozoa</taxon>
        <taxon>Arthropoda</taxon>
        <taxon>Crustacea</taxon>
        <taxon>Multicrustacea</taxon>
        <taxon>Hexanauplia</taxon>
        <taxon>Copepoda</taxon>
        <taxon>Harpacticoida</taxon>
        <taxon>Harpacticidae</taxon>
        <taxon>Tigriopus</taxon>
    </lineage>
</organism>
<dbReference type="SMART" id="SM00343">
    <property type="entry name" value="ZnF_C2HC"/>
    <property type="match status" value="2"/>
</dbReference>
<accession>A0A553PSR1</accession>
<dbReference type="PROSITE" id="PS50158">
    <property type="entry name" value="ZF_CCHC"/>
    <property type="match status" value="1"/>
</dbReference>
<dbReference type="InterPro" id="IPR036875">
    <property type="entry name" value="Znf_CCHC_sf"/>
</dbReference>
<feature type="region of interest" description="Disordered" evidence="2">
    <location>
        <begin position="106"/>
        <end position="126"/>
    </location>
</feature>